<feature type="compositionally biased region" description="Low complexity" evidence="1">
    <location>
        <begin position="130"/>
        <end position="159"/>
    </location>
</feature>
<proteinExistence type="predicted"/>
<feature type="region of interest" description="Disordered" evidence="1">
    <location>
        <begin position="1"/>
        <end position="33"/>
    </location>
</feature>
<evidence type="ECO:0000313" key="2">
    <source>
        <dbReference type="EMBL" id="RZF42164.1"/>
    </source>
</evidence>
<dbReference type="AlphaFoldDB" id="A0A482X8M8"/>
<accession>A0A482X8M8</accession>
<dbReference type="EMBL" id="QKKF02015335">
    <property type="protein sequence ID" value="RZF42164.1"/>
    <property type="molecule type" value="Genomic_DNA"/>
</dbReference>
<comment type="caution">
    <text evidence="2">The sequence shown here is derived from an EMBL/GenBank/DDBJ whole genome shotgun (WGS) entry which is preliminary data.</text>
</comment>
<dbReference type="OrthoDB" id="9984614at2759"/>
<dbReference type="Proteomes" id="UP000291343">
    <property type="component" value="Unassembled WGS sequence"/>
</dbReference>
<gene>
    <name evidence="2" type="ORF">LSTR_LSTR004313</name>
</gene>
<reference evidence="2 3" key="1">
    <citation type="journal article" date="2017" name="Gigascience">
        <title>Genome sequence of the small brown planthopper, Laodelphax striatellus.</title>
        <authorList>
            <person name="Zhu J."/>
            <person name="Jiang F."/>
            <person name="Wang X."/>
            <person name="Yang P."/>
            <person name="Bao Y."/>
            <person name="Zhao W."/>
            <person name="Wang W."/>
            <person name="Lu H."/>
            <person name="Wang Q."/>
            <person name="Cui N."/>
            <person name="Li J."/>
            <person name="Chen X."/>
            <person name="Luo L."/>
            <person name="Yu J."/>
            <person name="Kang L."/>
            <person name="Cui F."/>
        </authorList>
    </citation>
    <scope>NUCLEOTIDE SEQUENCE [LARGE SCALE GENOMIC DNA]</scope>
    <source>
        <strain evidence="2">Lst14</strain>
    </source>
</reference>
<protein>
    <submittedName>
        <fullName evidence="2">Uncharacterized protein</fullName>
    </submittedName>
</protein>
<dbReference type="InParanoid" id="A0A482X8M8"/>
<evidence type="ECO:0000313" key="3">
    <source>
        <dbReference type="Proteomes" id="UP000291343"/>
    </source>
</evidence>
<feature type="compositionally biased region" description="Basic and acidic residues" evidence="1">
    <location>
        <begin position="1"/>
        <end position="11"/>
    </location>
</feature>
<sequence>MADGHCAAELDVREDESTLMNGKGGSSSDSECVTEHRSGSLKKSFYVSGDLCSDIVSNGGEEFDVESSGLLNEICRVMGSEHVEFSGDFKEICSEGEDNCRKKRCADRYDSSESSDSGVAVLSCTDCSGSSSSSSGTSDITDPGSPFSSGSSHSSNCAESDPENSVGAKMPPWLTGLTGLEGSSALKRFQLLDRCASAAKRKLTLHADDDYAAVVDAATPHADSLAATKTLLVFLSGSGAAASNKQQQPQPLTVQPNRHC</sequence>
<dbReference type="STRING" id="195883.A0A482X8M8"/>
<organism evidence="2 3">
    <name type="scientific">Laodelphax striatellus</name>
    <name type="common">Small brown planthopper</name>
    <name type="synonym">Delphax striatella</name>
    <dbReference type="NCBI Taxonomy" id="195883"/>
    <lineage>
        <taxon>Eukaryota</taxon>
        <taxon>Metazoa</taxon>
        <taxon>Ecdysozoa</taxon>
        <taxon>Arthropoda</taxon>
        <taxon>Hexapoda</taxon>
        <taxon>Insecta</taxon>
        <taxon>Pterygota</taxon>
        <taxon>Neoptera</taxon>
        <taxon>Paraneoptera</taxon>
        <taxon>Hemiptera</taxon>
        <taxon>Auchenorrhyncha</taxon>
        <taxon>Fulgoroidea</taxon>
        <taxon>Delphacidae</taxon>
        <taxon>Criomorphinae</taxon>
        <taxon>Laodelphax</taxon>
    </lineage>
</organism>
<name>A0A482X8M8_LAOST</name>
<feature type="region of interest" description="Disordered" evidence="1">
    <location>
        <begin position="130"/>
        <end position="170"/>
    </location>
</feature>
<keyword evidence="3" id="KW-1185">Reference proteome</keyword>
<evidence type="ECO:0000256" key="1">
    <source>
        <dbReference type="SAM" id="MobiDB-lite"/>
    </source>
</evidence>